<evidence type="ECO:0000313" key="4">
    <source>
        <dbReference type="Proteomes" id="UP000823588"/>
    </source>
</evidence>
<dbReference type="GO" id="GO:0004672">
    <property type="term" value="F:protein kinase activity"/>
    <property type="evidence" value="ECO:0007669"/>
    <property type="project" value="InterPro"/>
</dbReference>
<feature type="region of interest" description="Disordered" evidence="1">
    <location>
        <begin position="437"/>
        <end position="464"/>
    </location>
</feature>
<dbReference type="GO" id="GO:0005524">
    <property type="term" value="F:ATP binding"/>
    <property type="evidence" value="ECO:0007669"/>
    <property type="project" value="InterPro"/>
</dbReference>
<reference evidence="3" key="1">
    <citation type="submission" date="2021-03" db="EMBL/GenBank/DDBJ databases">
        <title>Genomic Encyclopedia of Type Strains, Phase IV (KMG-IV): sequencing the most valuable type-strain genomes for metagenomic binning, comparative biology and taxonomic classification.</title>
        <authorList>
            <person name="Goeker M."/>
        </authorList>
    </citation>
    <scope>NUCLEOTIDE SEQUENCE</scope>
    <source>
        <strain evidence="3">DSM 23564</strain>
    </source>
</reference>
<dbReference type="InterPro" id="IPR000719">
    <property type="entry name" value="Prot_kinase_dom"/>
</dbReference>
<keyword evidence="4" id="KW-1185">Reference proteome</keyword>
<protein>
    <recommendedName>
        <fullName evidence="2">Protein kinase domain-containing protein</fullName>
    </recommendedName>
</protein>
<dbReference type="InterPro" id="IPR006059">
    <property type="entry name" value="SBP"/>
</dbReference>
<feature type="region of interest" description="Disordered" evidence="1">
    <location>
        <begin position="208"/>
        <end position="232"/>
    </location>
</feature>
<dbReference type="SUPFAM" id="SSF56112">
    <property type="entry name" value="Protein kinase-like (PK-like)"/>
    <property type="match status" value="1"/>
</dbReference>
<feature type="compositionally biased region" description="Low complexity" evidence="1">
    <location>
        <begin position="442"/>
        <end position="451"/>
    </location>
</feature>
<dbReference type="SUPFAM" id="SSF53850">
    <property type="entry name" value="Periplasmic binding protein-like II"/>
    <property type="match status" value="1"/>
</dbReference>
<comment type="caution">
    <text evidence="3">The sequence shown here is derived from an EMBL/GenBank/DDBJ whole genome shotgun (WGS) entry which is preliminary data.</text>
</comment>
<dbReference type="Proteomes" id="UP000823588">
    <property type="component" value="Unassembled WGS sequence"/>
</dbReference>
<feature type="region of interest" description="Disordered" evidence="1">
    <location>
        <begin position="258"/>
        <end position="283"/>
    </location>
</feature>
<dbReference type="InterPro" id="IPR011009">
    <property type="entry name" value="Kinase-like_dom_sf"/>
</dbReference>
<accession>A0A8T4GB99</accession>
<organism evidence="3 4">
    <name type="scientific">Halorubrum alkaliphilum</name>
    <dbReference type="NCBI Taxonomy" id="261290"/>
    <lineage>
        <taxon>Archaea</taxon>
        <taxon>Methanobacteriati</taxon>
        <taxon>Methanobacteriota</taxon>
        <taxon>Stenosarchaea group</taxon>
        <taxon>Halobacteria</taxon>
        <taxon>Halobacteriales</taxon>
        <taxon>Haloferacaceae</taxon>
        <taxon>Halorubrum</taxon>
    </lineage>
</organism>
<feature type="compositionally biased region" description="Basic and acidic residues" evidence="1">
    <location>
        <begin position="258"/>
        <end position="272"/>
    </location>
</feature>
<dbReference type="Gene3D" id="1.10.510.10">
    <property type="entry name" value="Transferase(Phosphotransferase) domain 1"/>
    <property type="match status" value="1"/>
</dbReference>
<sequence>MTALKGPLEGRHGSWSVGELVGTTSRWTTYRGTDEAGSPVAIRTPTGEISSDQYDRFDSLARQWSSVDERRTVRTLRDWGTDPEPWVAVEYVPEELAAWATGDTLAIATACDLRTRGELLSDICEVLRTYGRYGSTPAHLGIHPDCLSFRVDDDGPVAVVGDWGLSRLVEEPPVTPFTAPEQLDGDHASRRTDVYRIGVLAAAVLSGSRPFEEMSPDPANDEGAPAESVTDRDTTALAAAIREGFDVDTLADELPDDAVRPIRRAADTDPETRQSTTYPLGRDLLDAVPSVGVGDREADALAATVAPSAPGSSEETATEEKSGSDGDSTDGEDRDPSDGEADDAMAGTDGSNPADDKGSNPADGKGSNPADGGEPTAADDGSVGTGSTTPVDGTTDPASGSAGSRRSFLKYGVGTVGIGGVAYGAIQVFGDDLTGDGSGAVADPSSGASATDSDDDGEPSLEVTGGTVTIGARFGTDLETLPEAIEDVDIPAEIDVALDDRFNDPDRIDRYLAGVEGGDDVPDLLLVNTDELTRVVRAGATEPLSRYADDHPIGDVLGESFPALERMSRNPEDGAVHALPYGFIPETVAYRKSAFREIDDESTFEAWMTDPPTWSEWSSIVAAFRRDQGFVWAGGRQSVPRPFSEVLAAFGGSYYETDGSRPADGDPVTVADADGVEAANVLHDLVLGGDRSGSGVERASAESVLEFDVIDPVYTFADENAIAARVPLSTYESFFSEAEREDIGMMPAPAGPAGSYTGVYASYVVVNPNTELLGEALSVAEAFRSPVVASLLVDQGLVPTLNGDPFSVDAVADAPYAEHRPAIEYVAENAVLEPSTATWSAERQDVGAVLRSAITDDPSVLAEIEAILEER</sequence>
<dbReference type="Pfam" id="PF01547">
    <property type="entry name" value="SBP_bac_1"/>
    <property type="match status" value="1"/>
</dbReference>
<feature type="region of interest" description="Disordered" evidence="1">
    <location>
        <begin position="304"/>
        <end position="405"/>
    </location>
</feature>
<dbReference type="AlphaFoldDB" id="A0A8T4GB99"/>
<name>A0A8T4GB99_9EURY</name>
<evidence type="ECO:0000313" key="3">
    <source>
        <dbReference type="EMBL" id="MBP1921376.1"/>
    </source>
</evidence>
<feature type="compositionally biased region" description="Polar residues" evidence="1">
    <location>
        <begin position="385"/>
        <end position="404"/>
    </location>
</feature>
<dbReference type="PROSITE" id="PS50011">
    <property type="entry name" value="PROTEIN_KINASE_DOM"/>
    <property type="match status" value="1"/>
</dbReference>
<evidence type="ECO:0000259" key="2">
    <source>
        <dbReference type="PROSITE" id="PS50011"/>
    </source>
</evidence>
<feature type="compositionally biased region" description="Acidic residues" evidence="1">
    <location>
        <begin position="327"/>
        <end position="343"/>
    </location>
</feature>
<gene>
    <name evidence="3" type="ORF">J2751_000365</name>
</gene>
<dbReference type="Gene3D" id="3.40.190.10">
    <property type="entry name" value="Periplasmic binding protein-like II"/>
    <property type="match status" value="1"/>
</dbReference>
<proteinExistence type="predicted"/>
<feature type="domain" description="Protein kinase" evidence="2">
    <location>
        <begin position="15"/>
        <end position="285"/>
    </location>
</feature>
<dbReference type="OrthoDB" id="328108at2157"/>
<dbReference type="EMBL" id="JAGGKQ010000002">
    <property type="protein sequence ID" value="MBP1921376.1"/>
    <property type="molecule type" value="Genomic_DNA"/>
</dbReference>
<evidence type="ECO:0000256" key="1">
    <source>
        <dbReference type="SAM" id="MobiDB-lite"/>
    </source>
</evidence>
<dbReference type="RefSeq" id="WP_209482758.1">
    <property type="nucleotide sequence ID" value="NZ_JAGGKQ010000002.1"/>
</dbReference>